<dbReference type="Proteomes" id="UP000515518">
    <property type="component" value="Chromosome"/>
</dbReference>
<name>A0A7G6RM34_RHILV</name>
<organism evidence="1 2">
    <name type="scientific">Rhizobium leguminosarum bv. viciae</name>
    <dbReference type="NCBI Taxonomy" id="387"/>
    <lineage>
        <taxon>Bacteria</taxon>
        <taxon>Pseudomonadati</taxon>
        <taxon>Pseudomonadota</taxon>
        <taxon>Alphaproteobacteria</taxon>
        <taxon>Hyphomicrobiales</taxon>
        <taxon>Rhizobiaceae</taxon>
        <taxon>Rhizobium/Agrobacterium group</taxon>
        <taxon>Rhizobium</taxon>
    </lineage>
</organism>
<accession>A0A7G6RM34</accession>
<dbReference type="EMBL" id="CP050549">
    <property type="protein sequence ID" value="QND43316.1"/>
    <property type="molecule type" value="Genomic_DNA"/>
</dbReference>
<evidence type="ECO:0000313" key="2">
    <source>
        <dbReference type="Proteomes" id="UP000515518"/>
    </source>
</evidence>
<proteinExistence type="predicted"/>
<evidence type="ECO:0000313" key="1">
    <source>
        <dbReference type="EMBL" id="QND43316.1"/>
    </source>
</evidence>
<reference evidence="2" key="1">
    <citation type="journal article" date="2020" name="Mol. Plant Microbe">
        <title>Rhizobial microsymbionts of the narrowly endemic Oxytropis species growing in Kamchatka are characterized by significant genetic diversity and possess a set of genes that are associated with T3SS and T6SS secretion systems and can affect the development of symbiosis.</title>
        <authorList>
            <person name="Safronova V."/>
            <person name="Guro P."/>
            <person name="Sazanova A."/>
            <person name="Kuznetsova I."/>
            <person name="Belimov A."/>
            <person name="Yakubov V."/>
            <person name="Chirak E."/>
            <person name="Afonin A."/>
            <person name="Gogolev Y."/>
            <person name="Andronov E."/>
            <person name="Tikhonovich I."/>
        </authorList>
    </citation>
    <scope>NUCLEOTIDE SEQUENCE [LARGE SCALE GENOMIC DNA]</scope>
    <source>
        <strain evidence="2">RCAM0610</strain>
    </source>
</reference>
<gene>
    <name evidence="1" type="ORF">HB770_19920</name>
</gene>
<protein>
    <submittedName>
        <fullName evidence="1">Uncharacterized protein</fullName>
    </submittedName>
</protein>
<dbReference type="AlphaFoldDB" id="A0A7G6RM34"/>
<sequence>MPSRVIFDGKQRPKGMEFASCGACQQITRKAELIIGLLSRIYPDPTLSMHKDEIRELFRSVSRNVPGLLQEMYVDQLPVLVSLGADAFKLPSWDFLDFGGPIISHAIDLFGFKLGAALHFELTGRIVPAGGGVWVNQYSNADAHIGELPDEILNLLGPGYTLRMGRQNVEKQFRYQSAQVQDIDMTVHFAVFREAFALLLVVYTDGELASREPWKDDIIFVGPRS</sequence>